<keyword evidence="1" id="KW-0812">Transmembrane</keyword>
<keyword evidence="4" id="KW-1185">Reference proteome</keyword>
<feature type="chain" id="PRO_5003508687" evidence="2">
    <location>
        <begin position="19"/>
        <end position="257"/>
    </location>
</feature>
<feature type="transmembrane region" description="Helical" evidence="1">
    <location>
        <begin position="229"/>
        <end position="250"/>
    </location>
</feature>
<sequence>MLLVPLIATLVSPILVHSTVLEPVDMQLDAVHTVDRRIASAVTAVSNAGSAWLRLAHAVTFVPTANWTLEAALDHYANTLAPIGEKDMVDAVARWSAGAGAGSDRSSDAGAWTWLTAPIDAATVSLIRLQSWHLRKLVVDSPEATSETRLQAASSALLVEQALRARRTVVHMLTSRCANSNADGGAAISPRRKPTPDEYLLYLRKFAFFMAQATIIGAFCMAAGMFSCYFMFAILLPASTAIWISVILQFRRGMALP</sequence>
<keyword evidence="2" id="KW-0732">Signal</keyword>
<name>G8BYA6_TETPH</name>
<keyword evidence="1" id="KW-1133">Transmembrane helix</keyword>
<feature type="signal peptide" evidence="2">
    <location>
        <begin position="1"/>
        <end position="18"/>
    </location>
</feature>
<dbReference type="AlphaFoldDB" id="G8BYA6"/>
<protein>
    <submittedName>
        <fullName evidence="3">Uncharacterized protein</fullName>
    </submittedName>
</protein>
<evidence type="ECO:0000313" key="3">
    <source>
        <dbReference type="EMBL" id="CCE64848.1"/>
    </source>
</evidence>
<dbReference type="EMBL" id="HE612865">
    <property type="protein sequence ID" value="CCE64848.1"/>
    <property type="molecule type" value="Genomic_DNA"/>
</dbReference>
<proteinExistence type="predicted"/>
<evidence type="ECO:0000256" key="1">
    <source>
        <dbReference type="SAM" id="Phobius"/>
    </source>
</evidence>
<dbReference type="KEGG" id="tpf:TPHA_0J00240"/>
<accession>G8BYA6</accession>
<evidence type="ECO:0000256" key="2">
    <source>
        <dbReference type="SAM" id="SignalP"/>
    </source>
</evidence>
<dbReference type="eggNOG" id="ENOG502T0XY">
    <property type="taxonomic scope" value="Eukaryota"/>
</dbReference>
<keyword evidence="1" id="KW-0472">Membrane</keyword>
<organism evidence="3 4">
    <name type="scientific">Tetrapisispora phaffii (strain ATCC 24235 / CBS 4417 / NBRC 1672 / NRRL Y-8282 / UCD 70-5)</name>
    <name type="common">Yeast</name>
    <name type="synonym">Fabospora phaffii</name>
    <dbReference type="NCBI Taxonomy" id="1071381"/>
    <lineage>
        <taxon>Eukaryota</taxon>
        <taxon>Fungi</taxon>
        <taxon>Dikarya</taxon>
        <taxon>Ascomycota</taxon>
        <taxon>Saccharomycotina</taxon>
        <taxon>Saccharomycetes</taxon>
        <taxon>Saccharomycetales</taxon>
        <taxon>Saccharomycetaceae</taxon>
        <taxon>Tetrapisispora</taxon>
    </lineage>
</organism>
<dbReference type="RefSeq" id="XP_003687282.1">
    <property type="nucleotide sequence ID" value="XM_003687234.1"/>
</dbReference>
<gene>
    <name evidence="3" type="primary">TPHA0J00240</name>
    <name evidence="3" type="ordered locus">TPHA_0J00240</name>
</gene>
<evidence type="ECO:0000313" key="4">
    <source>
        <dbReference type="Proteomes" id="UP000005666"/>
    </source>
</evidence>
<dbReference type="HOGENOM" id="CLU_1082501_0_0_1"/>
<dbReference type="GeneID" id="11533165"/>
<dbReference type="Proteomes" id="UP000005666">
    <property type="component" value="Chromosome 10"/>
</dbReference>
<reference evidence="3 4" key="1">
    <citation type="journal article" date="2011" name="Proc. Natl. Acad. Sci. U.S.A.">
        <title>Evolutionary erosion of yeast sex chromosomes by mating-type switching accidents.</title>
        <authorList>
            <person name="Gordon J.L."/>
            <person name="Armisen D."/>
            <person name="Proux-Wera E."/>
            <person name="Oheigeartaigh S.S."/>
            <person name="Byrne K.P."/>
            <person name="Wolfe K.H."/>
        </authorList>
    </citation>
    <scope>NUCLEOTIDE SEQUENCE [LARGE SCALE GENOMIC DNA]</scope>
    <source>
        <strain evidence="4">ATCC 24235 / CBS 4417 / NBRC 1672 / NRRL Y-8282 / UCD 70-5</strain>
    </source>
</reference>